<dbReference type="GO" id="GO:0055085">
    <property type="term" value="P:transmembrane transport"/>
    <property type="evidence" value="ECO:0007669"/>
    <property type="project" value="InterPro"/>
</dbReference>
<dbReference type="RefSeq" id="WP_140882574.1">
    <property type="nucleotide sequence ID" value="NZ_RCZP01000006.1"/>
</dbReference>
<protein>
    <submittedName>
        <fullName evidence="9">ABC transporter permease</fullName>
    </submittedName>
</protein>
<comment type="subcellular location">
    <subcellularLocation>
        <location evidence="1 7">Cell membrane</location>
        <topology evidence="1 7">Multi-pass membrane protein</topology>
    </subcellularLocation>
</comment>
<evidence type="ECO:0000256" key="1">
    <source>
        <dbReference type="ARBA" id="ARBA00004651"/>
    </source>
</evidence>
<accession>A0A502G987</accession>
<organism evidence="9 10">
    <name type="scientific">Muricoccus nepalensis</name>
    <dbReference type="NCBI Taxonomy" id="1854500"/>
    <lineage>
        <taxon>Bacteria</taxon>
        <taxon>Pseudomonadati</taxon>
        <taxon>Pseudomonadota</taxon>
        <taxon>Alphaproteobacteria</taxon>
        <taxon>Acetobacterales</taxon>
        <taxon>Roseomonadaceae</taxon>
        <taxon>Muricoccus</taxon>
    </lineage>
</organism>
<dbReference type="CDD" id="cd06261">
    <property type="entry name" value="TM_PBP2"/>
    <property type="match status" value="1"/>
</dbReference>
<feature type="transmembrane region" description="Helical" evidence="7">
    <location>
        <begin position="210"/>
        <end position="231"/>
    </location>
</feature>
<evidence type="ECO:0000256" key="6">
    <source>
        <dbReference type="ARBA" id="ARBA00023136"/>
    </source>
</evidence>
<dbReference type="PANTHER" id="PTHR43386">
    <property type="entry name" value="OLIGOPEPTIDE TRANSPORT SYSTEM PERMEASE PROTEIN APPC"/>
    <property type="match status" value="1"/>
</dbReference>
<feature type="transmembrane region" description="Helical" evidence="7">
    <location>
        <begin position="114"/>
        <end position="139"/>
    </location>
</feature>
<gene>
    <name evidence="9" type="ORF">EAH89_09555</name>
</gene>
<dbReference type="PANTHER" id="PTHR43386:SF25">
    <property type="entry name" value="PEPTIDE ABC TRANSPORTER PERMEASE PROTEIN"/>
    <property type="match status" value="1"/>
</dbReference>
<keyword evidence="6 7" id="KW-0472">Membrane</keyword>
<dbReference type="SUPFAM" id="SSF161098">
    <property type="entry name" value="MetI-like"/>
    <property type="match status" value="1"/>
</dbReference>
<keyword evidence="3" id="KW-1003">Cell membrane</keyword>
<feature type="transmembrane region" description="Helical" evidence="7">
    <location>
        <begin position="151"/>
        <end position="173"/>
    </location>
</feature>
<comment type="caution">
    <text evidence="9">The sequence shown here is derived from an EMBL/GenBank/DDBJ whole genome shotgun (WGS) entry which is preliminary data.</text>
</comment>
<dbReference type="Pfam" id="PF12911">
    <property type="entry name" value="OppC_N"/>
    <property type="match status" value="1"/>
</dbReference>
<feature type="transmembrane region" description="Helical" evidence="7">
    <location>
        <begin position="254"/>
        <end position="275"/>
    </location>
</feature>
<evidence type="ECO:0000256" key="5">
    <source>
        <dbReference type="ARBA" id="ARBA00022989"/>
    </source>
</evidence>
<evidence type="ECO:0000256" key="3">
    <source>
        <dbReference type="ARBA" id="ARBA00022475"/>
    </source>
</evidence>
<keyword evidence="4 7" id="KW-0812">Transmembrane</keyword>
<dbReference type="InterPro" id="IPR025966">
    <property type="entry name" value="OppC_N"/>
</dbReference>
<dbReference type="InterPro" id="IPR035906">
    <property type="entry name" value="MetI-like_sf"/>
</dbReference>
<dbReference type="InterPro" id="IPR050366">
    <property type="entry name" value="BP-dependent_transpt_permease"/>
</dbReference>
<dbReference type="OrthoDB" id="9812701at2"/>
<evidence type="ECO:0000256" key="7">
    <source>
        <dbReference type="RuleBase" id="RU363032"/>
    </source>
</evidence>
<keyword evidence="5 7" id="KW-1133">Transmembrane helix</keyword>
<dbReference type="Pfam" id="PF00528">
    <property type="entry name" value="BPD_transp_1"/>
    <property type="match status" value="1"/>
</dbReference>
<evidence type="ECO:0000313" key="9">
    <source>
        <dbReference type="EMBL" id="TPG58191.1"/>
    </source>
</evidence>
<evidence type="ECO:0000256" key="4">
    <source>
        <dbReference type="ARBA" id="ARBA00022692"/>
    </source>
</evidence>
<keyword evidence="10" id="KW-1185">Reference proteome</keyword>
<feature type="transmembrane region" description="Helical" evidence="7">
    <location>
        <begin position="78"/>
        <end position="102"/>
    </location>
</feature>
<dbReference type="AlphaFoldDB" id="A0A502G987"/>
<dbReference type="Proteomes" id="UP000317078">
    <property type="component" value="Unassembled WGS sequence"/>
</dbReference>
<dbReference type="InterPro" id="IPR000515">
    <property type="entry name" value="MetI-like"/>
</dbReference>
<name>A0A502G987_9PROT</name>
<feature type="domain" description="ABC transmembrane type-1" evidence="8">
    <location>
        <begin position="74"/>
        <end position="275"/>
    </location>
</feature>
<reference evidence="9 10" key="1">
    <citation type="journal article" date="2019" name="Environ. Microbiol.">
        <title>Species interactions and distinct microbial communities in high Arctic permafrost affected cryosols are associated with the CH4 and CO2 gas fluxes.</title>
        <authorList>
            <person name="Altshuler I."/>
            <person name="Hamel J."/>
            <person name="Turney S."/>
            <person name="Magnuson E."/>
            <person name="Levesque R."/>
            <person name="Greer C."/>
            <person name="Whyte L.G."/>
        </authorList>
    </citation>
    <scope>NUCLEOTIDE SEQUENCE [LARGE SCALE GENOMIC DNA]</scope>
    <source>
        <strain evidence="9 10">S9.3B</strain>
    </source>
</reference>
<sequence length="295" mass="30523">MSAALRSLLRRPAGAAGAAIVAAVALVALAAPLLAPHDPLALDLARKLRPPGPGHWLGTDQTGRDVLSRLIWGARPSLAVGLLAVVIGTLGGVTLGVTAAMARGWWEAVAMRGMDALASIPLLIWAIAIVGIIGVGPVPLGPFQLPNESKIVLLVGVLYMPPLARVAHGGALLEARADYVQARRLQGAGTLPIMLGDVLPNCLSPVVVQATLLIAVGIVVEASLSFVGLGVEPPAPSWGGMLADARRYIFSGEWWTYLFPGLAISITVIGFNLLGDALRDTLDPRKASGTVRVVA</sequence>
<dbReference type="GO" id="GO:0005886">
    <property type="term" value="C:plasma membrane"/>
    <property type="evidence" value="ECO:0007669"/>
    <property type="project" value="UniProtKB-SubCell"/>
</dbReference>
<dbReference type="PROSITE" id="PS50928">
    <property type="entry name" value="ABC_TM1"/>
    <property type="match status" value="1"/>
</dbReference>
<dbReference type="EMBL" id="RCZP01000006">
    <property type="protein sequence ID" value="TPG58191.1"/>
    <property type="molecule type" value="Genomic_DNA"/>
</dbReference>
<evidence type="ECO:0000313" key="10">
    <source>
        <dbReference type="Proteomes" id="UP000317078"/>
    </source>
</evidence>
<comment type="similarity">
    <text evidence="7">Belongs to the binding-protein-dependent transport system permease family.</text>
</comment>
<dbReference type="Gene3D" id="1.10.3720.10">
    <property type="entry name" value="MetI-like"/>
    <property type="match status" value="1"/>
</dbReference>
<evidence type="ECO:0000256" key="2">
    <source>
        <dbReference type="ARBA" id="ARBA00022448"/>
    </source>
</evidence>
<evidence type="ECO:0000259" key="8">
    <source>
        <dbReference type="PROSITE" id="PS50928"/>
    </source>
</evidence>
<keyword evidence="2 7" id="KW-0813">Transport</keyword>
<proteinExistence type="inferred from homology"/>